<dbReference type="OrthoDB" id="6406976at2759"/>
<dbReference type="Pfam" id="PF18322">
    <property type="entry name" value="CLIP_1"/>
    <property type="match status" value="1"/>
</dbReference>
<evidence type="ECO:0000256" key="1">
    <source>
        <dbReference type="SAM" id="MobiDB-lite"/>
    </source>
</evidence>
<evidence type="ECO:0000259" key="2">
    <source>
        <dbReference type="Pfam" id="PF18322"/>
    </source>
</evidence>
<dbReference type="AlphaFoldDB" id="A0A8X6MWP7"/>
<reference evidence="3" key="1">
    <citation type="submission" date="2020-08" db="EMBL/GenBank/DDBJ databases">
        <title>Multicomponent nature underlies the extraordinary mechanical properties of spider dragline silk.</title>
        <authorList>
            <person name="Kono N."/>
            <person name="Nakamura H."/>
            <person name="Mori M."/>
            <person name="Yoshida Y."/>
            <person name="Ohtoshi R."/>
            <person name="Malay A.D."/>
            <person name="Moran D.A.P."/>
            <person name="Tomita M."/>
            <person name="Numata K."/>
            <person name="Arakawa K."/>
        </authorList>
    </citation>
    <scope>NUCLEOTIDE SEQUENCE</scope>
</reference>
<dbReference type="InterPro" id="IPR041515">
    <property type="entry name" value="PPAF-2-like_Clip"/>
</dbReference>
<proteinExistence type="predicted"/>
<comment type="caution">
    <text evidence="3">The sequence shown here is derived from an EMBL/GenBank/DDBJ whole genome shotgun (WGS) entry which is preliminary data.</text>
</comment>
<evidence type="ECO:0000313" key="4">
    <source>
        <dbReference type="Proteomes" id="UP000887013"/>
    </source>
</evidence>
<dbReference type="EMBL" id="BMAW01003091">
    <property type="protein sequence ID" value="GFS81873.1"/>
    <property type="molecule type" value="Genomic_DNA"/>
</dbReference>
<name>A0A8X6MWP7_NEPPI</name>
<feature type="domain" description="PPAF-2-like Clip" evidence="2">
    <location>
        <begin position="98"/>
        <end position="131"/>
    </location>
</feature>
<protein>
    <submittedName>
        <fullName evidence="3">Proclotting enzyme</fullName>
    </submittedName>
</protein>
<evidence type="ECO:0000313" key="3">
    <source>
        <dbReference type="EMBL" id="GFS81873.1"/>
    </source>
</evidence>
<gene>
    <name evidence="3" type="primary">X975_05984</name>
    <name evidence="3" type="ORF">NPIL_90881</name>
</gene>
<keyword evidence="4" id="KW-1185">Reference proteome</keyword>
<feature type="compositionally biased region" description="Basic and acidic residues" evidence="1">
    <location>
        <begin position="55"/>
        <end position="77"/>
    </location>
</feature>
<feature type="compositionally biased region" description="Gly residues" evidence="1">
    <location>
        <begin position="1"/>
        <end position="11"/>
    </location>
</feature>
<dbReference type="Proteomes" id="UP000887013">
    <property type="component" value="Unassembled WGS sequence"/>
</dbReference>
<organism evidence="3 4">
    <name type="scientific">Nephila pilipes</name>
    <name type="common">Giant wood spider</name>
    <name type="synonym">Nephila maculata</name>
    <dbReference type="NCBI Taxonomy" id="299642"/>
    <lineage>
        <taxon>Eukaryota</taxon>
        <taxon>Metazoa</taxon>
        <taxon>Ecdysozoa</taxon>
        <taxon>Arthropoda</taxon>
        <taxon>Chelicerata</taxon>
        <taxon>Arachnida</taxon>
        <taxon>Araneae</taxon>
        <taxon>Araneomorphae</taxon>
        <taxon>Entelegynae</taxon>
        <taxon>Araneoidea</taxon>
        <taxon>Nephilidae</taxon>
        <taxon>Nephila</taxon>
    </lineage>
</organism>
<sequence>PKPVRGGGSGGYNPKPVVDREDRVPKPGGGGYVSKPDDDDYIPKPVGGGGYYPKPDTDEGKPDHGGYDKPKEGDYKDGYGTGGDGYTDEVIGKPIPVKEGNCICVPYYQCQEGHIITDGSGIIDARKKPEPEEELPLVRLQSFLELY</sequence>
<feature type="non-terminal residue" evidence="3">
    <location>
        <position position="1"/>
    </location>
</feature>
<accession>A0A8X6MWP7</accession>
<feature type="region of interest" description="Disordered" evidence="1">
    <location>
        <begin position="1"/>
        <end position="87"/>
    </location>
</feature>